<gene>
    <name evidence="1" type="ORF">MTBBW1_220004</name>
</gene>
<dbReference type="Proteomes" id="UP000191931">
    <property type="component" value="Unassembled WGS sequence"/>
</dbReference>
<keyword evidence="2" id="KW-1185">Reference proteome</keyword>
<dbReference type="RefSeq" id="WP_080799295.1">
    <property type="nucleotide sequence ID" value="NZ_LT828540.1"/>
</dbReference>
<sequence>MAPFKDRLNKILDRLTSDELLSNSGLGNEIGFYIFDYPAENELEMREHIQFLLSQLPKRKPDIRLQHINLFELIVEYLKNRKLLDRVLDIQQKKGNDAVLKAIKGPLDAKKIAKEFVDLAKPEEQDLVLVSGVGSAYPMLRSHNVLGNLHHLMGDTPLVLFYPGIFTGQGLSLFGKLKESNYYRAFQLVPQ</sequence>
<evidence type="ECO:0000313" key="1">
    <source>
        <dbReference type="EMBL" id="SLM30312.1"/>
    </source>
</evidence>
<dbReference type="Pfam" id="PF08747">
    <property type="entry name" value="BrxB"/>
    <property type="match status" value="1"/>
</dbReference>
<organism evidence="1 2">
    <name type="scientific">Desulfamplus magnetovallimortis</name>
    <dbReference type="NCBI Taxonomy" id="1246637"/>
    <lineage>
        <taxon>Bacteria</taxon>
        <taxon>Pseudomonadati</taxon>
        <taxon>Thermodesulfobacteriota</taxon>
        <taxon>Desulfobacteria</taxon>
        <taxon>Desulfobacterales</taxon>
        <taxon>Desulfobacteraceae</taxon>
        <taxon>Desulfamplus</taxon>
    </lineage>
</organism>
<dbReference type="STRING" id="1246637.MTBBW1_220004"/>
<protein>
    <recommendedName>
        <fullName evidence="3">Cytoplasmic protein</fullName>
    </recommendedName>
</protein>
<name>A0A1W1HD41_9BACT</name>
<dbReference type="OrthoDB" id="1093513at2"/>
<dbReference type="InterPro" id="IPR014858">
    <property type="entry name" value="BrxB"/>
</dbReference>
<dbReference type="AlphaFoldDB" id="A0A1W1HD41"/>
<proteinExistence type="predicted"/>
<dbReference type="EMBL" id="FWEV01000135">
    <property type="protein sequence ID" value="SLM30312.1"/>
    <property type="molecule type" value="Genomic_DNA"/>
</dbReference>
<reference evidence="1 2" key="1">
    <citation type="submission" date="2017-03" db="EMBL/GenBank/DDBJ databases">
        <authorList>
            <person name="Afonso C.L."/>
            <person name="Miller P.J."/>
            <person name="Scott M.A."/>
            <person name="Spackman E."/>
            <person name="Goraichik I."/>
            <person name="Dimitrov K.M."/>
            <person name="Suarez D.L."/>
            <person name="Swayne D.E."/>
        </authorList>
    </citation>
    <scope>NUCLEOTIDE SEQUENCE [LARGE SCALE GENOMIC DNA]</scope>
    <source>
        <strain evidence="1">PRJEB14757</strain>
    </source>
</reference>
<accession>A0A1W1HD41</accession>
<evidence type="ECO:0000313" key="2">
    <source>
        <dbReference type="Proteomes" id="UP000191931"/>
    </source>
</evidence>
<evidence type="ECO:0008006" key="3">
    <source>
        <dbReference type="Google" id="ProtNLM"/>
    </source>
</evidence>